<accession>A0A2P2P1F3</accession>
<dbReference type="EMBL" id="GGEC01068068">
    <property type="protein sequence ID" value="MBX48552.1"/>
    <property type="molecule type" value="Transcribed_RNA"/>
</dbReference>
<dbReference type="AlphaFoldDB" id="A0A2P2P1F3"/>
<reference evidence="1" key="1">
    <citation type="submission" date="2018-02" db="EMBL/GenBank/DDBJ databases">
        <title>Rhizophora mucronata_Transcriptome.</title>
        <authorList>
            <person name="Meera S.P."/>
            <person name="Sreeshan A."/>
            <person name="Augustine A."/>
        </authorList>
    </citation>
    <scope>NUCLEOTIDE SEQUENCE</scope>
    <source>
        <tissue evidence="1">Leaf</tissue>
    </source>
</reference>
<sequence>MYNSFALQKVSKRLKYTNTLENNEAIYVCYEAVKSGKVISLEFVRVHEYQHIVH</sequence>
<name>A0A2P2P1F3_RHIMU</name>
<protein>
    <submittedName>
        <fullName evidence="1">Uncharacterized protein</fullName>
    </submittedName>
</protein>
<proteinExistence type="predicted"/>
<evidence type="ECO:0000313" key="1">
    <source>
        <dbReference type="EMBL" id="MBX48552.1"/>
    </source>
</evidence>
<organism evidence="1">
    <name type="scientific">Rhizophora mucronata</name>
    <name type="common">Asiatic mangrove</name>
    <dbReference type="NCBI Taxonomy" id="61149"/>
    <lineage>
        <taxon>Eukaryota</taxon>
        <taxon>Viridiplantae</taxon>
        <taxon>Streptophyta</taxon>
        <taxon>Embryophyta</taxon>
        <taxon>Tracheophyta</taxon>
        <taxon>Spermatophyta</taxon>
        <taxon>Magnoliopsida</taxon>
        <taxon>eudicotyledons</taxon>
        <taxon>Gunneridae</taxon>
        <taxon>Pentapetalae</taxon>
        <taxon>rosids</taxon>
        <taxon>fabids</taxon>
        <taxon>Malpighiales</taxon>
        <taxon>Rhizophoraceae</taxon>
        <taxon>Rhizophora</taxon>
    </lineage>
</organism>